<dbReference type="EMBL" id="ABEU02000006">
    <property type="protein sequence ID" value="PNR52838.1"/>
    <property type="molecule type" value="Genomic_DNA"/>
</dbReference>
<dbReference type="Gramene" id="Pp3c6_19860V3.1">
    <property type="protein sequence ID" value="Pp3c6_19860V3.1"/>
    <property type="gene ID" value="Pp3c6_19860"/>
</dbReference>
<sequence length="113" mass="12995">MSNGLRLRGFSFFRRRTRTDMQSSRNHTMVWCLSSGRLFKSHAISFWSLRWCPCPCIVLWKARKSSYETTNIFSIQKVENHPGSQNLLGCLGNHPRCLQNHLGDPTNDDTPPG</sequence>
<reference evidence="1 3" key="1">
    <citation type="journal article" date="2008" name="Science">
        <title>The Physcomitrella genome reveals evolutionary insights into the conquest of land by plants.</title>
        <authorList>
            <person name="Rensing S."/>
            <person name="Lang D."/>
            <person name="Zimmer A."/>
            <person name="Terry A."/>
            <person name="Salamov A."/>
            <person name="Shapiro H."/>
            <person name="Nishiyama T."/>
            <person name="Perroud P.-F."/>
            <person name="Lindquist E."/>
            <person name="Kamisugi Y."/>
            <person name="Tanahashi T."/>
            <person name="Sakakibara K."/>
            <person name="Fujita T."/>
            <person name="Oishi K."/>
            <person name="Shin-I T."/>
            <person name="Kuroki Y."/>
            <person name="Toyoda A."/>
            <person name="Suzuki Y."/>
            <person name="Hashimoto A."/>
            <person name="Yamaguchi K."/>
            <person name="Sugano A."/>
            <person name="Kohara Y."/>
            <person name="Fujiyama A."/>
            <person name="Anterola A."/>
            <person name="Aoki S."/>
            <person name="Ashton N."/>
            <person name="Barbazuk W.B."/>
            <person name="Barker E."/>
            <person name="Bennetzen J."/>
            <person name="Bezanilla M."/>
            <person name="Blankenship R."/>
            <person name="Cho S.H."/>
            <person name="Dutcher S."/>
            <person name="Estelle M."/>
            <person name="Fawcett J.A."/>
            <person name="Gundlach H."/>
            <person name="Hanada K."/>
            <person name="Heyl A."/>
            <person name="Hicks K.A."/>
            <person name="Hugh J."/>
            <person name="Lohr M."/>
            <person name="Mayer K."/>
            <person name="Melkozernov A."/>
            <person name="Murata T."/>
            <person name="Nelson D."/>
            <person name="Pils B."/>
            <person name="Prigge M."/>
            <person name="Reiss B."/>
            <person name="Renner T."/>
            <person name="Rombauts S."/>
            <person name="Rushton P."/>
            <person name="Sanderfoot A."/>
            <person name="Schween G."/>
            <person name="Shiu S.-H."/>
            <person name="Stueber K."/>
            <person name="Theodoulou F.L."/>
            <person name="Tu H."/>
            <person name="Van de Peer Y."/>
            <person name="Verrier P.J."/>
            <person name="Waters E."/>
            <person name="Wood A."/>
            <person name="Yang L."/>
            <person name="Cove D."/>
            <person name="Cuming A."/>
            <person name="Hasebe M."/>
            <person name="Lucas S."/>
            <person name="Mishler D.B."/>
            <person name="Reski R."/>
            <person name="Grigoriev I."/>
            <person name="Quatrano R.S."/>
            <person name="Boore J.L."/>
        </authorList>
    </citation>
    <scope>NUCLEOTIDE SEQUENCE [LARGE SCALE GENOMIC DNA]</scope>
    <source>
        <strain evidence="2 3">cv. Gransden 2004</strain>
    </source>
</reference>
<reference evidence="2" key="3">
    <citation type="submission" date="2020-12" db="UniProtKB">
        <authorList>
            <consortium name="EnsemblPlants"/>
        </authorList>
    </citation>
    <scope>IDENTIFICATION</scope>
</reference>
<protein>
    <submittedName>
        <fullName evidence="1 2">Uncharacterized protein</fullName>
    </submittedName>
</protein>
<evidence type="ECO:0000313" key="3">
    <source>
        <dbReference type="Proteomes" id="UP000006727"/>
    </source>
</evidence>
<evidence type="ECO:0000313" key="1">
    <source>
        <dbReference type="EMBL" id="PNR52838.1"/>
    </source>
</evidence>
<name>A0A2K1KGE4_PHYPA</name>
<gene>
    <name evidence="1" type="ORF">PHYPA_009213</name>
</gene>
<accession>A0A2K1KGE4</accession>
<dbReference type="EnsemblPlants" id="Pp3c6_19860V3.1">
    <property type="protein sequence ID" value="Pp3c6_19860V3.1"/>
    <property type="gene ID" value="Pp3c6_19860"/>
</dbReference>
<evidence type="ECO:0000313" key="2">
    <source>
        <dbReference type="EnsemblPlants" id="Pp3c6_19860V3.1"/>
    </source>
</evidence>
<organism evidence="1">
    <name type="scientific">Physcomitrium patens</name>
    <name type="common">Spreading-leaved earth moss</name>
    <name type="synonym">Physcomitrella patens</name>
    <dbReference type="NCBI Taxonomy" id="3218"/>
    <lineage>
        <taxon>Eukaryota</taxon>
        <taxon>Viridiplantae</taxon>
        <taxon>Streptophyta</taxon>
        <taxon>Embryophyta</taxon>
        <taxon>Bryophyta</taxon>
        <taxon>Bryophytina</taxon>
        <taxon>Bryopsida</taxon>
        <taxon>Funariidae</taxon>
        <taxon>Funariales</taxon>
        <taxon>Funariaceae</taxon>
        <taxon>Physcomitrium</taxon>
    </lineage>
</organism>
<keyword evidence="3" id="KW-1185">Reference proteome</keyword>
<dbReference type="Proteomes" id="UP000006727">
    <property type="component" value="Chromosome 6"/>
</dbReference>
<reference evidence="1 3" key="2">
    <citation type="journal article" date="2018" name="Plant J.">
        <title>The Physcomitrella patens chromosome-scale assembly reveals moss genome structure and evolution.</title>
        <authorList>
            <person name="Lang D."/>
            <person name="Ullrich K.K."/>
            <person name="Murat F."/>
            <person name="Fuchs J."/>
            <person name="Jenkins J."/>
            <person name="Haas F.B."/>
            <person name="Piednoel M."/>
            <person name="Gundlach H."/>
            <person name="Van Bel M."/>
            <person name="Meyberg R."/>
            <person name="Vives C."/>
            <person name="Morata J."/>
            <person name="Symeonidi A."/>
            <person name="Hiss M."/>
            <person name="Muchero W."/>
            <person name="Kamisugi Y."/>
            <person name="Saleh O."/>
            <person name="Blanc G."/>
            <person name="Decker E.L."/>
            <person name="van Gessel N."/>
            <person name="Grimwood J."/>
            <person name="Hayes R.D."/>
            <person name="Graham S.W."/>
            <person name="Gunter L.E."/>
            <person name="McDaniel S.F."/>
            <person name="Hoernstein S.N.W."/>
            <person name="Larsson A."/>
            <person name="Li F.W."/>
            <person name="Perroud P.F."/>
            <person name="Phillips J."/>
            <person name="Ranjan P."/>
            <person name="Rokshar D.S."/>
            <person name="Rothfels C.J."/>
            <person name="Schneider L."/>
            <person name="Shu S."/>
            <person name="Stevenson D.W."/>
            <person name="Thummler F."/>
            <person name="Tillich M."/>
            <person name="Villarreal Aguilar J.C."/>
            <person name="Widiez T."/>
            <person name="Wong G.K."/>
            <person name="Wymore A."/>
            <person name="Zhang Y."/>
            <person name="Zimmer A.D."/>
            <person name="Quatrano R.S."/>
            <person name="Mayer K.F.X."/>
            <person name="Goodstein D."/>
            <person name="Casacuberta J.M."/>
            <person name="Vandepoele K."/>
            <person name="Reski R."/>
            <person name="Cuming A.C."/>
            <person name="Tuskan G.A."/>
            <person name="Maumus F."/>
            <person name="Salse J."/>
            <person name="Schmutz J."/>
            <person name="Rensing S.A."/>
        </authorList>
    </citation>
    <scope>NUCLEOTIDE SEQUENCE [LARGE SCALE GENOMIC DNA]</scope>
    <source>
        <strain evidence="2 3">cv. Gransden 2004</strain>
    </source>
</reference>
<dbReference type="InParanoid" id="A0A2K1KGE4"/>
<dbReference type="AlphaFoldDB" id="A0A2K1KGE4"/>
<proteinExistence type="predicted"/>